<dbReference type="Gene3D" id="3.40.30.10">
    <property type="entry name" value="Glutaredoxin"/>
    <property type="match status" value="1"/>
</dbReference>
<name>A0A6C0HC73_9ZZZZ</name>
<proteinExistence type="predicted"/>
<feature type="domain" description="Thioredoxin" evidence="1">
    <location>
        <begin position="19"/>
        <end position="121"/>
    </location>
</feature>
<dbReference type="PANTHER" id="PTHR10438">
    <property type="entry name" value="THIOREDOXIN"/>
    <property type="match status" value="1"/>
</dbReference>
<dbReference type="SUPFAM" id="SSF52833">
    <property type="entry name" value="Thioredoxin-like"/>
    <property type="match status" value="1"/>
</dbReference>
<protein>
    <recommendedName>
        <fullName evidence="1">Thioredoxin domain-containing protein</fullName>
    </recommendedName>
</protein>
<dbReference type="InterPro" id="IPR013766">
    <property type="entry name" value="Thioredoxin_domain"/>
</dbReference>
<sequence>MNTGKPPNQITKKVISVFKTRDEFTELLKVNPGLVIVKFGATWCGPCKRIAHIVEAFFASSPANVICADIDVDESFDLYSFMKHKRMVNGVPVMLCYKRGNLGFAPDDSVTGAAPNDLDAFFKRCGIHLVNATKNFPNPLPSRIDSRIP</sequence>
<evidence type="ECO:0000313" key="2">
    <source>
        <dbReference type="EMBL" id="QHT78222.1"/>
    </source>
</evidence>
<organism evidence="2">
    <name type="scientific">viral metagenome</name>
    <dbReference type="NCBI Taxonomy" id="1070528"/>
    <lineage>
        <taxon>unclassified sequences</taxon>
        <taxon>metagenomes</taxon>
        <taxon>organismal metagenomes</taxon>
    </lineage>
</organism>
<dbReference type="EMBL" id="MN739930">
    <property type="protein sequence ID" value="QHT78222.1"/>
    <property type="molecule type" value="Genomic_DNA"/>
</dbReference>
<dbReference type="Pfam" id="PF00085">
    <property type="entry name" value="Thioredoxin"/>
    <property type="match status" value="1"/>
</dbReference>
<dbReference type="InterPro" id="IPR036249">
    <property type="entry name" value="Thioredoxin-like_sf"/>
</dbReference>
<reference evidence="2" key="1">
    <citation type="journal article" date="2020" name="Nature">
        <title>Giant virus diversity and host interactions through global metagenomics.</title>
        <authorList>
            <person name="Schulz F."/>
            <person name="Roux S."/>
            <person name="Paez-Espino D."/>
            <person name="Jungbluth S."/>
            <person name="Walsh D.A."/>
            <person name="Denef V.J."/>
            <person name="McMahon K.D."/>
            <person name="Konstantinidis K.T."/>
            <person name="Eloe-Fadrosh E.A."/>
            <person name="Kyrpides N.C."/>
            <person name="Woyke T."/>
        </authorList>
    </citation>
    <scope>NUCLEOTIDE SEQUENCE</scope>
    <source>
        <strain evidence="2">GVMAG-M-3300023179-91</strain>
    </source>
</reference>
<evidence type="ECO:0000259" key="1">
    <source>
        <dbReference type="Pfam" id="PF00085"/>
    </source>
</evidence>
<dbReference type="CDD" id="cd02947">
    <property type="entry name" value="TRX_family"/>
    <property type="match status" value="1"/>
</dbReference>
<dbReference type="AlphaFoldDB" id="A0A6C0HC73"/>
<dbReference type="InterPro" id="IPR050620">
    <property type="entry name" value="Thioredoxin_H-type-like"/>
</dbReference>
<dbReference type="PANTHER" id="PTHR10438:SF468">
    <property type="entry name" value="THIOREDOXIN-1-RELATED"/>
    <property type="match status" value="1"/>
</dbReference>
<accession>A0A6C0HC73</accession>